<dbReference type="OrthoDB" id="5125712at2"/>
<dbReference type="Pfam" id="PF22504">
    <property type="entry name" value="DUF6993"/>
    <property type="match status" value="1"/>
</dbReference>
<proteinExistence type="predicted"/>
<dbReference type="RefSeq" id="WP_096422169.1">
    <property type="nucleotide sequence ID" value="NZ_AP017315.1"/>
</dbReference>
<evidence type="ECO:0000256" key="1">
    <source>
        <dbReference type="SAM" id="MobiDB-lite"/>
    </source>
</evidence>
<reference evidence="4 5" key="2">
    <citation type="submission" date="2016-01" db="EMBL/GenBank/DDBJ databases">
        <title>Microcella alkaliphila JAM AC0309 whole genome shotgun sequence.</title>
        <authorList>
            <person name="Kurata A."/>
            <person name="Hirose Y."/>
            <person name="Kishimoto N."/>
            <person name="Kobayashi T."/>
        </authorList>
    </citation>
    <scope>NUCLEOTIDE SEQUENCE [LARGE SCALE GENOMIC DNA]</scope>
    <source>
        <strain evidence="4 5">JAM AC0309</strain>
    </source>
</reference>
<name>A0A0U5BR47_9MICO</name>
<dbReference type="InterPro" id="IPR054262">
    <property type="entry name" value="DUF6993"/>
</dbReference>
<evidence type="ECO:0000256" key="2">
    <source>
        <dbReference type="SAM" id="SignalP"/>
    </source>
</evidence>
<dbReference type="Proteomes" id="UP000218965">
    <property type="component" value="Chromosome"/>
</dbReference>
<dbReference type="KEGG" id="malk:MalAC0309_1911"/>
<reference evidence="5" key="1">
    <citation type="submission" date="2015-12" db="EMBL/GenBank/DDBJ databases">
        <authorList>
            <person name="Shamseldin A."/>
            <person name="Moawad H."/>
            <person name="Abd El-Rahim W.M."/>
            <person name="Sadowsky M.J."/>
        </authorList>
    </citation>
    <scope>NUCLEOTIDE SEQUENCE [LARGE SCALE GENOMIC DNA]</scope>
    <source>
        <strain evidence="5">JAM AC0309</strain>
    </source>
</reference>
<dbReference type="PROSITE" id="PS51257">
    <property type="entry name" value="PROKAR_LIPOPROTEIN"/>
    <property type="match status" value="1"/>
</dbReference>
<feature type="signal peptide" evidence="2">
    <location>
        <begin position="1"/>
        <end position="19"/>
    </location>
</feature>
<accession>A0A0U5BR47</accession>
<sequence length="170" mass="16851">MLRRSASRTALAGAFIAVAALITAGCTSSAPTDPPSTAAPLPTSTASPGEPGGPDVDPSEPAPEFVEGGSAADNAPFARFVVQQGADAVGERPSSAQVAEALIAAGFDRAALEVTADQTPLGLATDVISFAVRIDDDCIIGEVRGSSVTTSVVPVLATGRCLVGTDASID</sequence>
<protein>
    <recommendedName>
        <fullName evidence="3">DUF6993 domain-containing protein</fullName>
    </recommendedName>
</protein>
<evidence type="ECO:0000313" key="4">
    <source>
        <dbReference type="EMBL" id="BAU32758.1"/>
    </source>
</evidence>
<organism evidence="4 5">
    <name type="scientific">Microcella alkaliphila</name>
    <dbReference type="NCBI Taxonomy" id="279828"/>
    <lineage>
        <taxon>Bacteria</taxon>
        <taxon>Bacillati</taxon>
        <taxon>Actinomycetota</taxon>
        <taxon>Actinomycetes</taxon>
        <taxon>Micrococcales</taxon>
        <taxon>Microbacteriaceae</taxon>
        <taxon>Microcella</taxon>
    </lineage>
</organism>
<keyword evidence="2" id="KW-0732">Signal</keyword>
<evidence type="ECO:0000259" key="3">
    <source>
        <dbReference type="Pfam" id="PF22504"/>
    </source>
</evidence>
<gene>
    <name evidence="4" type="ORF">MalAC0309_1911</name>
</gene>
<feature type="region of interest" description="Disordered" evidence="1">
    <location>
        <begin position="27"/>
        <end position="70"/>
    </location>
</feature>
<feature type="domain" description="DUF6993" evidence="3">
    <location>
        <begin position="89"/>
        <end position="165"/>
    </location>
</feature>
<evidence type="ECO:0000313" key="5">
    <source>
        <dbReference type="Proteomes" id="UP000218965"/>
    </source>
</evidence>
<feature type="chain" id="PRO_5038419967" description="DUF6993 domain-containing protein" evidence="2">
    <location>
        <begin position="20"/>
        <end position="170"/>
    </location>
</feature>
<dbReference type="AlphaFoldDB" id="A0A0U5BR47"/>
<dbReference type="EMBL" id="AP017315">
    <property type="protein sequence ID" value="BAU32758.1"/>
    <property type="molecule type" value="Genomic_DNA"/>
</dbReference>
<feature type="compositionally biased region" description="Low complexity" evidence="1">
    <location>
        <begin position="27"/>
        <end position="48"/>
    </location>
</feature>